<evidence type="ECO:0000259" key="4">
    <source>
        <dbReference type="SMART" id="SM00861"/>
    </source>
</evidence>
<dbReference type="Proteomes" id="UP000030700">
    <property type="component" value="Unassembled WGS sequence"/>
</dbReference>
<proteinExistence type="predicted"/>
<dbReference type="GO" id="GO:0016491">
    <property type="term" value="F:oxidoreductase activity"/>
    <property type="evidence" value="ECO:0007669"/>
    <property type="project" value="UniProtKB-KW"/>
</dbReference>
<dbReference type="Pfam" id="PF02779">
    <property type="entry name" value="Transket_pyr"/>
    <property type="match status" value="1"/>
</dbReference>
<evidence type="ECO:0000313" key="6">
    <source>
        <dbReference type="Proteomes" id="UP000030700"/>
    </source>
</evidence>
<dbReference type="Gene3D" id="3.40.50.920">
    <property type="match status" value="1"/>
</dbReference>
<evidence type="ECO:0000256" key="2">
    <source>
        <dbReference type="ARBA" id="ARBA00023002"/>
    </source>
</evidence>
<dbReference type="Pfam" id="PF02780">
    <property type="entry name" value="Transketolase_C"/>
    <property type="match status" value="1"/>
</dbReference>
<dbReference type="SUPFAM" id="SSF52518">
    <property type="entry name" value="Thiamin diphosphate-binding fold (THDP-binding)"/>
    <property type="match status" value="1"/>
</dbReference>
<protein>
    <submittedName>
        <fullName evidence="5">Transketolase central region</fullName>
    </submittedName>
</protein>
<evidence type="ECO:0000256" key="3">
    <source>
        <dbReference type="ARBA" id="ARBA00023052"/>
    </source>
</evidence>
<dbReference type="HOGENOM" id="CLU_012907_1_0_0"/>
<dbReference type="FunFam" id="3.40.50.920:FF:000001">
    <property type="entry name" value="Pyruvate dehydrogenase E1 beta subunit"/>
    <property type="match status" value="1"/>
</dbReference>
<name>A0A0S6VSL5_9BACT</name>
<dbReference type="Gene3D" id="3.40.50.970">
    <property type="match status" value="1"/>
</dbReference>
<organism evidence="5">
    <name type="scientific">Candidatus Moduliflexus flocculans</name>
    <dbReference type="NCBI Taxonomy" id="1499966"/>
    <lineage>
        <taxon>Bacteria</taxon>
        <taxon>Candidatus Moduliflexota</taxon>
        <taxon>Candidatus Moduliflexia</taxon>
        <taxon>Candidatus Moduliflexales</taxon>
        <taxon>Candidatus Moduliflexaceae</taxon>
    </lineage>
</organism>
<dbReference type="InterPro" id="IPR029061">
    <property type="entry name" value="THDP-binding"/>
</dbReference>
<dbReference type="PANTHER" id="PTHR43257:SF2">
    <property type="entry name" value="PYRUVATE DEHYDROGENASE E1 COMPONENT SUBUNIT BETA"/>
    <property type="match status" value="1"/>
</dbReference>
<dbReference type="PANTHER" id="PTHR43257">
    <property type="entry name" value="PYRUVATE DEHYDROGENASE E1 COMPONENT BETA SUBUNIT"/>
    <property type="match status" value="1"/>
</dbReference>
<keyword evidence="2" id="KW-0560">Oxidoreductase</keyword>
<dbReference type="CDD" id="cd07036">
    <property type="entry name" value="TPP_PYR_E1-PDHc-beta_like"/>
    <property type="match status" value="1"/>
</dbReference>
<dbReference type="InterPro" id="IPR005475">
    <property type="entry name" value="Transketolase-like_Pyr-bd"/>
</dbReference>
<dbReference type="AlphaFoldDB" id="A0A0S6VSL5"/>
<dbReference type="EMBL" id="DF820456">
    <property type="protein sequence ID" value="GAK50458.1"/>
    <property type="molecule type" value="Genomic_DNA"/>
</dbReference>
<dbReference type="SMART" id="SM00861">
    <property type="entry name" value="Transket_pyr"/>
    <property type="match status" value="1"/>
</dbReference>
<comment type="cofactor">
    <cofactor evidence="1">
        <name>thiamine diphosphate</name>
        <dbReference type="ChEBI" id="CHEBI:58937"/>
    </cofactor>
</comment>
<dbReference type="SUPFAM" id="SSF52922">
    <property type="entry name" value="TK C-terminal domain-like"/>
    <property type="match status" value="1"/>
</dbReference>
<evidence type="ECO:0000313" key="5">
    <source>
        <dbReference type="EMBL" id="GAK50458.1"/>
    </source>
</evidence>
<gene>
    <name evidence="5" type="ORF">U14_01689</name>
</gene>
<sequence>MRTMMYSDALREAMREEMRKDARVILIGEDVGQGYAGAFGVSKGLFEEFGAKQILDTPICESTIIGCALGAAMVGMKPIAEIMFEDFIAMGFDQIVNQAAKLKFMSGEQYHANLVIRTPGGSGGGTGPHHSQCWEALFMHIPGLIIAMPSNAYDAKGLLKTAINTSEPVIFFEHKRLYKTKGEVPEEEYTVPFGKGRIAREGKDLTVIAISYMVNVAEEAAEELKKQHQFELEIIDPRTIVPLDLALIGESIKKTNKAVVIEEGVLRGGVGSEIAAQIHEHFFDELDFPVTRIASRNLPIPMTPLMEKSVIPTKERIIQDIRTLVGL</sequence>
<dbReference type="InterPro" id="IPR009014">
    <property type="entry name" value="Transketo_C/PFOR_II"/>
</dbReference>
<dbReference type="FunFam" id="3.40.50.970:FF:000001">
    <property type="entry name" value="Pyruvate dehydrogenase E1 beta subunit"/>
    <property type="match status" value="1"/>
</dbReference>
<accession>A0A0S6VSL5</accession>
<dbReference type="NCBIfam" id="NF006667">
    <property type="entry name" value="PRK09212.1"/>
    <property type="match status" value="1"/>
</dbReference>
<keyword evidence="6" id="KW-1185">Reference proteome</keyword>
<dbReference type="STRING" id="1499966.U14_01689"/>
<reference evidence="5" key="1">
    <citation type="journal article" date="2015" name="PeerJ">
        <title>First genomic representation of candidate bacterial phylum KSB3 points to enhanced environmental sensing as a trigger of wastewater bulking.</title>
        <authorList>
            <person name="Sekiguchi Y."/>
            <person name="Ohashi A."/>
            <person name="Parks D.H."/>
            <person name="Yamauchi T."/>
            <person name="Tyson G.W."/>
            <person name="Hugenholtz P."/>
        </authorList>
    </citation>
    <scope>NUCLEOTIDE SEQUENCE [LARGE SCALE GENOMIC DNA]</scope>
</reference>
<evidence type="ECO:0000256" key="1">
    <source>
        <dbReference type="ARBA" id="ARBA00001964"/>
    </source>
</evidence>
<keyword evidence="3" id="KW-0786">Thiamine pyrophosphate</keyword>
<feature type="domain" description="Transketolase-like pyrimidine-binding" evidence="4">
    <location>
        <begin position="4"/>
        <end position="180"/>
    </location>
</feature>
<dbReference type="InterPro" id="IPR033248">
    <property type="entry name" value="Transketolase_C"/>
</dbReference>